<accession>A0ACA9KLC4</accession>
<keyword evidence="2" id="KW-1185">Reference proteome</keyword>
<proteinExistence type="predicted"/>
<gene>
    <name evidence="1" type="ORF">DHETER_LOCUS2045</name>
</gene>
<evidence type="ECO:0000313" key="2">
    <source>
        <dbReference type="Proteomes" id="UP000789702"/>
    </source>
</evidence>
<evidence type="ECO:0000313" key="1">
    <source>
        <dbReference type="EMBL" id="CAG8478972.1"/>
    </source>
</evidence>
<dbReference type="EMBL" id="CAJVPU010001376">
    <property type="protein sequence ID" value="CAG8478972.1"/>
    <property type="molecule type" value="Genomic_DNA"/>
</dbReference>
<name>A0ACA9KLC4_9GLOM</name>
<organism evidence="1 2">
    <name type="scientific">Dentiscutata heterogama</name>
    <dbReference type="NCBI Taxonomy" id="1316150"/>
    <lineage>
        <taxon>Eukaryota</taxon>
        <taxon>Fungi</taxon>
        <taxon>Fungi incertae sedis</taxon>
        <taxon>Mucoromycota</taxon>
        <taxon>Glomeromycotina</taxon>
        <taxon>Glomeromycetes</taxon>
        <taxon>Diversisporales</taxon>
        <taxon>Gigasporaceae</taxon>
        <taxon>Dentiscutata</taxon>
    </lineage>
</organism>
<protein>
    <submittedName>
        <fullName evidence="1">12256_t:CDS:1</fullName>
    </submittedName>
</protein>
<reference evidence="1" key="1">
    <citation type="submission" date="2021-06" db="EMBL/GenBank/DDBJ databases">
        <authorList>
            <person name="Kallberg Y."/>
            <person name="Tangrot J."/>
            <person name="Rosling A."/>
        </authorList>
    </citation>
    <scope>NUCLEOTIDE SEQUENCE</scope>
    <source>
        <strain evidence="1">IL203A</strain>
    </source>
</reference>
<comment type="caution">
    <text evidence="1">The sequence shown here is derived from an EMBL/GenBank/DDBJ whole genome shotgun (WGS) entry which is preliminary data.</text>
</comment>
<dbReference type="Proteomes" id="UP000789702">
    <property type="component" value="Unassembled WGS sequence"/>
</dbReference>
<sequence length="63" mass="7133">MVTSQRKGYSIQCGAGTNHAALDGFNSYFCKQKSQMITLFHRIKTNWVQAPRIRKPKGKGLAY</sequence>